<dbReference type="InterPro" id="IPR029063">
    <property type="entry name" value="SAM-dependent_MTases_sf"/>
</dbReference>
<dbReference type="Proteomes" id="UP000317315">
    <property type="component" value="Unassembled WGS sequence"/>
</dbReference>
<dbReference type="InterPro" id="IPR050362">
    <property type="entry name" value="Cation-dep_OMT"/>
</dbReference>
<dbReference type="PANTHER" id="PTHR10509:SF14">
    <property type="entry name" value="CAFFEOYL-COA O-METHYLTRANSFERASE 3-RELATED"/>
    <property type="match status" value="1"/>
</dbReference>
<dbReference type="SUPFAM" id="SSF53335">
    <property type="entry name" value="S-adenosyl-L-methionine-dependent methyltransferases"/>
    <property type="match status" value="1"/>
</dbReference>
<evidence type="ECO:0000256" key="1">
    <source>
        <dbReference type="ARBA" id="ARBA00022603"/>
    </source>
</evidence>
<evidence type="ECO:0000313" key="4">
    <source>
        <dbReference type="EMBL" id="SMO33125.1"/>
    </source>
</evidence>
<dbReference type="Pfam" id="PF01596">
    <property type="entry name" value="Methyltransf_3"/>
    <property type="match status" value="1"/>
</dbReference>
<reference evidence="4 5" key="1">
    <citation type="submission" date="2017-05" db="EMBL/GenBank/DDBJ databases">
        <authorList>
            <person name="Varghese N."/>
            <person name="Submissions S."/>
        </authorList>
    </citation>
    <scope>NUCLEOTIDE SEQUENCE [LARGE SCALE GENOMIC DNA]</scope>
    <source>
        <strain evidence="4 5">DSM 16304</strain>
    </source>
</reference>
<keyword evidence="3" id="KW-0949">S-adenosyl-L-methionine</keyword>
<accession>A0A521AE83</accession>
<dbReference type="PROSITE" id="PS51682">
    <property type="entry name" value="SAM_OMT_I"/>
    <property type="match status" value="1"/>
</dbReference>
<dbReference type="GO" id="GO:0008757">
    <property type="term" value="F:S-adenosylmethionine-dependent methyltransferase activity"/>
    <property type="evidence" value="ECO:0007669"/>
    <property type="project" value="TreeGrafter"/>
</dbReference>
<dbReference type="GO" id="GO:0032259">
    <property type="term" value="P:methylation"/>
    <property type="evidence" value="ECO:0007669"/>
    <property type="project" value="UniProtKB-KW"/>
</dbReference>
<dbReference type="CDD" id="cd02440">
    <property type="entry name" value="AdoMet_MTases"/>
    <property type="match status" value="1"/>
</dbReference>
<organism evidence="4 5">
    <name type="scientific">Balnearium lithotrophicum</name>
    <dbReference type="NCBI Taxonomy" id="223788"/>
    <lineage>
        <taxon>Bacteria</taxon>
        <taxon>Pseudomonadati</taxon>
        <taxon>Aquificota</taxon>
        <taxon>Aquificia</taxon>
        <taxon>Desulfurobacteriales</taxon>
        <taxon>Desulfurobacteriaceae</taxon>
        <taxon>Balnearium</taxon>
    </lineage>
</organism>
<dbReference type="AlphaFoldDB" id="A0A521AE83"/>
<dbReference type="Gene3D" id="3.40.50.150">
    <property type="entry name" value="Vaccinia Virus protein VP39"/>
    <property type="match status" value="1"/>
</dbReference>
<keyword evidence="2 4" id="KW-0808">Transferase</keyword>
<evidence type="ECO:0000256" key="2">
    <source>
        <dbReference type="ARBA" id="ARBA00022679"/>
    </source>
</evidence>
<protein>
    <submittedName>
        <fullName evidence="4">Predicted O-methyltransferase YrrM</fullName>
    </submittedName>
</protein>
<proteinExistence type="predicted"/>
<evidence type="ECO:0000313" key="5">
    <source>
        <dbReference type="Proteomes" id="UP000317315"/>
    </source>
</evidence>
<dbReference type="EMBL" id="FXTM01000001">
    <property type="protein sequence ID" value="SMO33125.1"/>
    <property type="molecule type" value="Genomic_DNA"/>
</dbReference>
<keyword evidence="1 4" id="KW-0489">Methyltransferase</keyword>
<dbReference type="RefSeq" id="WP_142933416.1">
    <property type="nucleotide sequence ID" value="NZ_FXTM01000001.1"/>
</dbReference>
<dbReference type="PANTHER" id="PTHR10509">
    <property type="entry name" value="O-METHYLTRANSFERASE-RELATED"/>
    <property type="match status" value="1"/>
</dbReference>
<keyword evidence="5" id="KW-1185">Reference proteome</keyword>
<gene>
    <name evidence="4" type="ORF">SAMN06269117_10177</name>
</gene>
<sequence length="221" mass="25607">MEFKRWKNLGEIVPDYIEEFCNLYNEREEVLKEIEEFAKETKTPILLPSSAALLRLLVGIEKPKRILEIGTGIGYSTLNMFFASPKSKIVTVDSNRKRMEVAKSFFEKVGAPVKTVLSDGIEFLRELICREETFDFIFVDSVKSEYPFFNFKLQAVLSPEGVAVFDNVLFRGYVAGRRYDKRYERSINLLKFFFESIKDYPNSEKFLIPVGDGLLILKFCV</sequence>
<name>A0A521AE83_9BACT</name>
<evidence type="ECO:0000256" key="3">
    <source>
        <dbReference type="ARBA" id="ARBA00022691"/>
    </source>
</evidence>
<dbReference type="OrthoDB" id="9799672at2"/>
<dbReference type="InterPro" id="IPR002935">
    <property type="entry name" value="SAM_O-MeTrfase"/>
</dbReference>
<dbReference type="GO" id="GO:0008171">
    <property type="term" value="F:O-methyltransferase activity"/>
    <property type="evidence" value="ECO:0007669"/>
    <property type="project" value="InterPro"/>
</dbReference>